<gene>
    <name evidence="5" type="ordered locus">Gbem_3731</name>
</gene>
<feature type="domain" description="Methyltransferase" evidence="4">
    <location>
        <begin position="67"/>
        <end position="159"/>
    </location>
</feature>
<proteinExistence type="inferred from homology"/>
<protein>
    <submittedName>
        <fullName evidence="5">SAM-dependent methyltransferase, type 11</fullName>
    </submittedName>
</protein>
<dbReference type="GO" id="GO:0008168">
    <property type="term" value="F:methyltransferase activity"/>
    <property type="evidence" value="ECO:0007669"/>
    <property type="project" value="UniProtKB-KW"/>
</dbReference>
<dbReference type="KEGG" id="gbm:Gbem_3731"/>
<dbReference type="RefSeq" id="WP_012532160.1">
    <property type="nucleotide sequence ID" value="NC_011146.1"/>
</dbReference>
<reference evidence="5 6" key="1">
    <citation type="submission" date="2008-07" db="EMBL/GenBank/DDBJ databases">
        <title>Complete sequence of Geobacter bemidjiensis BEM.</title>
        <authorList>
            <consortium name="US DOE Joint Genome Institute"/>
            <person name="Lucas S."/>
            <person name="Copeland A."/>
            <person name="Lapidus A."/>
            <person name="Glavina del Rio T."/>
            <person name="Dalin E."/>
            <person name="Tice H."/>
            <person name="Bruce D."/>
            <person name="Goodwin L."/>
            <person name="Pitluck S."/>
            <person name="Kiss H."/>
            <person name="Brettin T."/>
            <person name="Detter J.C."/>
            <person name="Han C."/>
            <person name="Kuske C.R."/>
            <person name="Schmutz J."/>
            <person name="Larimer F."/>
            <person name="Land M."/>
            <person name="Hauser L."/>
            <person name="Kyrpides N."/>
            <person name="Lykidis A."/>
            <person name="Lovley D."/>
            <person name="Richardson P."/>
        </authorList>
    </citation>
    <scope>NUCLEOTIDE SEQUENCE [LARGE SCALE GENOMIC DNA]</scope>
    <source>
        <strain evidence="6">ATCC BAA-1014 / DSM 16622 / JCM 12645 / Bem</strain>
    </source>
</reference>
<organism evidence="5 6">
    <name type="scientific">Citrifermentans bemidjiense (strain ATCC BAA-1014 / DSM 16622 / JCM 12645 / Bem)</name>
    <name type="common">Geobacter bemidjiensis</name>
    <dbReference type="NCBI Taxonomy" id="404380"/>
    <lineage>
        <taxon>Bacteria</taxon>
        <taxon>Pseudomonadati</taxon>
        <taxon>Thermodesulfobacteriota</taxon>
        <taxon>Desulfuromonadia</taxon>
        <taxon>Geobacterales</taxon>
        <taxon>Geobacteraceae</taxon>
        <taxon>Citrifermentans</taxon>
    </lineage>
</organism>
<dbReference type="Gene3D" id="3.40.50.150">
    <property type="entry name" value="Vaccinia Virus protein VP39"/>
    <property type="match status" value="1"/>
</dbReference>
<evidence type="ECO:0000259" key="4">
    <source>
        <dbReference type="Pfam" id="PF13649"/>
    </source>
</evidence>
<keyword evidence="6" id="KW-1185">Reference proteome</keyword>
<dbReference type="CDD" id="cd02440">
    <property type="entry name" value="AdoMet_MTases"/>
    <property type="match status" value="1"/>
</dbReference>
<dbReference type="Proteomes" id="UP000008825">
    <property type="component" value="Chromosome"/>
</dbReference>
<comment type="similarity">
    <text evidence="1">Belongs to the methyltransferase superfamily.</text>
</comment>
<dbReference type="InterPro" id="IPR051419">
    <property type="entry name" value="Lys/N-term_MeTrsfase_sf"/>
</dbReference>
<name>B5EDU5_CITBB</name>
<dbReference type="AlphaFoldDB" id="B5EDU5"/>
<dbReference type="OrthoDB" id="9782767at2"/>
<reference evidence="5 6" key="2">
    <citation type="journal article" date="2010" name="BMC Genomics">
        <title>The genome of Geobacter bemidjiensis, exemplar for the subsurface clade of Geobacter species that predominate in Fe(III)-reducing subsurface environments.</title>
        <authorList>
            <person name="Aklujkar M."/>
            <person name="Young N.D."/>
            <person name="Holmes D."/>
            <person name="Chavan M."/>
            <person name="Risso C."/>
            <person name="Kiss H.E."/>
            <person name="Han C.S."/>
            <person name="Land M.L."/>
            <person name="Lovley D.R."/>
        </authorList>
    </citation>
    <scope>NUCLEOTIDE SEQUENCE [LARGE SCALE GENOMIC DNA]</scope>
    <source>
        <strain evidence="6">ATCC BAA-1014 / DSM 16622 / JCM 12645 / Bem</strain>
    </source>
</reference>
<dbReference type="GO" id="GO:0032259">
    <property type="term" value="P:methylation"/>
    <property type="evidence" value="ECO:0007669"/>
    <property type="project" value="UniProtKB-KW"/>
</dbReference>
<dbReference type="EMBL" id="CP001124">
    <property type="protein sequence ID" value="ACH40723.1"/>
    <property type="molecule type" value="Genomic_DNA"/>
</dbReference>
<dbReference type="Pfam" id="PF13649">
    <property type="entry name" value="Methyltransf_25"/>
    <property type="match status" value="1"/>
</dbReference>
<evidence type="ECO:0000313" key="5">
    <source>
        <dbReference type="EMBL" id="ACH40723.1"/>
    </source>
</evidence>
<dbReference type="SUPFAM" id="SSF53335">
    <property type="entry name" value="S-adenosyl-L-methionine-dependent methyltransferases"/>
    <property type="match status" value="1"/>
</dbReference>
<keyword evidence="3 5" id="KW-0808">Transferase</keyword>
<dbReference type="InterPro" id="IPR029063">
    <property type="entry name" value="SAM-dependent_MTases_sf"/>
</dbReference>
<sequence length="298" mass="34576">MYVAYNDFKRLSEGDEIKDYKKFYRKLSNTIEFGGAFTNYDFLVKYRFMNIFQNVYNVVLRRHPSNILDIGCGNGVNLPLSNVFKFVDYHGLDYADKAIENAQKEYPNVTFHVQDAFNTDFEDKSFDMIILASVLILYREEKDRVNLLTEIKRILADDGVFVLVVWKESLFLKASMQFSRALGKLLGQNVPNDFMAVYFSTRDIAKLAKKVDLKISETIHTAPLYGVLESVRHLNMSKFNRKYGKSESESAKIHSQTILKDLQDQAGSMKSLTSLFYYLAKLFPNMFSHYSVYVMEKK</sequence>
<dbReference type="InterPro" id="IPR041698">
    <property type="entry name" value="Methyltransf_25"/>
</dbReference>
<dbReference type="HOGENOM" id="CLU_933037_0_0_7"/>
<evidence type="ECO:0000313" key="6">
    <source>
        <dbReference type="Proteomes" id="UP000008825"/>
    </source>
</evidence>
<evidence type="ECO:0000256" key="2">
    <source>
        <dbReference type="ARBA" id="ARBA00022603"/>
    </source>
</evidence>
<evidence type="ECO:0000256" key="1">
    <source>
        <dbReference type="ARBA" id="ARBA00008361"/>
    </source>
</evidence>
<keyword evidence="2 5" id="KW-0489">Methyltransferase</keyword>
<dbReference type="STRING" id="404380.Gbem_3731"/>
<accession>B5EDU5</accession>
<dbReference type="eggNOG" id="COG2226">
    <property type="taxonomic scope" value="Bacteria"/>
</dbReference>
<dbReference type="PANTHER" id="PTHR12176">
    <property type="entry name" value="SAM-DEPENDENT METHYLTRANSFERASE SUPERFAMILY PROTEIN"/>
    <property type="match status" value="1"/>
</dbReference>
<evidence type="ECO:0000256" key="3">
    <source>
        <dbReference type="ARBA" id="ARBA00022679"/>
    </source>
</evidence>